<dbReference type="GO" id="GO:0006535">
    <property type="term" value="P:cysteine biosynthetic process from serine"/>
    <property type="evidence" value="ECO:0007669"/>
    <property type="project" value="TreeGrafter"/>
</dbReference>
<keyword evidence="7" id="KW-0456">Lyase</keyword>
<accession>A0A1H0SZR1</accession>
<dbReference type="InterPro" id="IPR015422">
    <property type="entry name" value="PyrdxlP-dep_Trfase_small"/>
</dbReference>
<evidence type="ECO:0000256" key="2">
    <source>
        <dbReference type="ARBA" id="ARBA00009077"/>
    </source>
</evidence>
<evidence type="ECO:0000313" key="8">
    <source>
        <dbReference type="Proteomes" id="UP000199073"/>
    </source>
</evidence>
<dbReference type="InterPro" id="IPR006235">
    <property type="entry name" value="OAc-hSer/O-AcSer_sulfhydrylase"/>
</dbReference>
<evidence type="ECO:0000256" key="4">
    <source>
        <dbReference type="ARBA" id="ARBA00022898"/>
    </source>
</evidence>
<organism evidence="7 8">
    <name type="scientific">Desulforhopalus singaporensis</name>
    <dbReference type="NCBI Taxonomy" id="91360"/>
    <lineage>
        <taxon>Bacteria</taxon>
        <taxon>Pseudomonadati</taxon>
        <taxon>Thermodesulfobacteriota</taxon>
        <taxon>Desulfobulbia</taxon>
        <taxon>Desulfobulbales</taxon>
        <taxon>Desulfocapsaceae</taxon>
        <taxon>Desulforhopalus</taxon>
    </lineage>
</organism>
<dbReference type="GO" id="GO:0019346">
    <property type="term" value="P:transsulfuration"/>
    <property type="evidence" value="ECO:0007669"/>
    <property type="project" value="InterPro"/>
</dbReference>
<keyword evidence="3" id="KW-0808">Transferase</keyword>
<dbReference type="GO" id="GO:0004124">
    <property type="term" value="F:cysteine synthase activity"/>
    <property type="evidence" value="ECO:0007669"/>
    <property type="project" value="TreeGrafter"/>
</dbReference>
<keyword evidence="8" id="KW-1185">Reference proteome</keyword>
<comment type="cofactor">
    <cofactor evidence="1 6">
        <name>pyridoxal 5'-phosphate</name>
        <dbReference type="ChEBI" id="CHEBI:597326"/>
    </cofactor>
</comment>
<evidence type="ECO:0000313" key="7">
    <source>
        <dbReference type="EMBL" id="SDP47189.1"/>
    </source>
</evidence>
<evidence type="ECO:0000256" key="3">
    <source>
        <dbReference type="ARBA" id="ARBA00022679"/>
    </source>
</evidence>
<dbReference type="Proteomes" id="UP000199073">
    <property type="component" value="Unassembled WGS sequence"/>
</dbReference>
<name>A0A1H0SZR1_9BACT</name>
<protein>
    <submittedName>
        <fullName evidence="7">O-acetylhomoserine (Thiol)-lyase</fullName>
    </submittedName>
</protein>
<dbReference type="PANTHER" id="PTHR43797:SF2">
    <property type="entry name" value="HOMOCYSTEINE_CYSTEINE SYNTHASE"/>
    <property type="match status" value="1"/>
</dbReference>
<dbReference type="Pfam" id="PF01053">
    <property type="entry name" value="Cys_Met_Meta_PP"/>
    <property type="match status" value="1"/>
</dbReference>
<reference evidence="7 8" key="1">
    <citation type="submission" date="2016-10" db="EMBL/GenBank/DDBJ databases">
        <authorList>
            <person name="de Groot N.N."/>
        </authorList>
    </citation>
    <scope>NUCLEOTIDE SEQUENCE [LARGE SCALE GENOMIC DNA]</scope>
    <source>
        <strain evidence="7 8">DSM 12130</strain>
    </source>
</reference>
<dbReference type="GO" id="GO:0071269">
    <property type="term" value="P:L-homocysteine biosynthetic process"/>
    <property type="evidence" value="ECO:0007669"/>
    <property type="project" value="TreeGrafter"/>
</dbReference>
<dbReference type="PIRSF" id="PIRSF001434">
    <property type="entry name" value="CGS"/>
    <property type="match status" value="1"/>
</dbReference>
<keyword evidence="4 5" id="KW-0663">Pyridoxal phosphate</keyword>
<dbReference type="InterPro" id="IPR015424">
    <property type="entry name" value="PyrdxlP-dep_Trfase"/>
</dbReference>
<dbReference type="InterPro" id="IPR015421">
    <property type="entry name" value="PyrdxlP-dep_Trfase_major"/>
</dbReference>
<dbReference type="GO" id="GO:0016829">
    <property type="term" value="F:lyase activity"/>
    <property type="evidence" value="ECO:0007669"/>
    <property type="project" value="UniProtKB-KW"/>
</dbReference>
<evidence type="ECO:0000256" key="1">
    <source>
        <dbReference type="ARBA" id="ARBA00001933"/>
    </source>
</evidence>
<dbReference type="AlphaFoldDB" id="A0A1H0SZR1"/>
<dbReference type="SUPFAM" id="SSF53383">
    <property type="entry name" value="PLP-dependent transferases"/>
    <property type="match status" value="1"/>
</dbReference>
<gene>
    <name evidence="7" type="ORF">SAMN05660330_02877</name>
</gene>
<dbReference type="GO" id="GO:0030170">
    <property type="term" value="F:pyridoxal phosphate binding"/>
    <property type="evidence" value="ECO:0007669"/>
    <property type="project" value="InterPro"/>
</dbReference>
<evidence type="ECO:0000256" key="5">
    <source>
        <dbReference type="PIRSR" id="PIRSR001434-2"/>
    </source>
</evidence>
<dbReference type="PANTHER" id="PTHR43797">
    <property type="entry name" value="HOMOCYSTEINE/CYSTEINE SYNTHASE"/>
    <property type="match status" value="1"/>
</dbReference>
<dbReference type="RefSeq" id="WP_176761244.1">
    <property type="nucleotide sequence ID" value="NZ_FNJI01000021.1"/>
</dbReference>
<proteinExistence type="inferred from homology"/>
<dbReference type="GO" id="GO:0003961">
    <property type="term" value="F:O-acetylhomoserine aminocarboxypropyltransferase activity"/>
    <property type="evidence" value="ECO:0007669"/>
    <property type="project" value="TreeGrafter"/>
</dbReference>
<dbReference type="Gene3D" id="3.90.1150.10">
    <property type="entry name" value="Aspartate Aminotransferase, domain 1"/>
    <property type="match status" value="1"/>
</dbReference>
<evidence type="ECO:0000256" key="6">
    <source>
        <dbReference type="RuleBase" id="RU362118"/>
    </source>
</evidence>
<dbReference type="Gene3D" id="3.40.640.10">
    <property type="entry name" value="Type I PLP-dependent aspartate aminotransferase-like (Major domain)"/>
    <property type="match status" value="1"/>
</dbReference>
<dbReference type="EMBL" id="FNJI01000021">
    <property type="protein sequence ID" value="SDP47189.1"/>
    <property type="molecule type" value="Genomic_DNA"/>
</dbReference>
<dbReference type="InterPro" id="IPR000277">
    <property type="entry name" value="Cys/Met-Metab_PyrdxlP-dep_enz"/>
</dbReference>
<dbReference type="STRING" id="91360.SAMN05660330_02877"/>
<sequence length="477" mass="52952">MADNEIHITPGMQRYIDQSKKDLADRTQYLEQVVKKWKFDTIAVHGLYSVHDALKNHQGAIIEPIFMSASQAYADSDEMAAALAYKIPTWCYSRIANPSTYYYEWTLALLEGYGFDGTTSCCSTSSGMAAISTAVLPFLQFRDNGSGPPNFVATAQCYGGTFQQFTVRLMQERNIECRWVADATDLSQWAEKIDKNTRLLYGELPSNPQLGFFDVQAVADLAHSHNLPLICDSTVATPALLRPICHGADIVVQSVTKSLSSGGFGICGAVISRKNIVSNIGDDGLLEDFALNVKFLQNRDLGPNLHPVQAVMALNDMRTIRSKMDMMSRSTEKVADFLADHPGVESVQYLGRTDHQHHELAARYLWLVDAEHDDQYNRAVNRYGHLMSFCVKGGAEKTRTVFDNLQRIWRATDLGRIKSVATIPAISTHQQQGEEGRELAKIPNNMIRLCVGAEHPDDIIADLDQALAALTKIYPVA</sequence>
<dbReference type="GO" id="GO:0005737">
    <property type="term" value="C:cytoplasm"/>
    <property type="evidence" value="ECO:0007669"/>
    <property type="project" value="TreeGrafter"/>
</dbReference>
<comment type="similarity">
    <text evidence="2 6">Belongs to the trans-sulfuration enzymes family.</text>
</comment>
<feature type="modified residue" description="N6-(pyridoxal phosphate)lysine" evidence="5">
    <location>
        <position position="257"/>
    </location>
</feature>